<dbReference type="InterPro" id="IPR001647">
    <property type="entry name" value="HTH_TetR"/>
</dbReference>
<keyword evidence="2 4" id="KW-0238">DNA-binding</keyword>
<sequence length="209" mass="23687">MAKLRQDRAVRTREAILEAAAEVFDACGYSGTSIRLIMERAQVTQGGMYFHFKSKQAIAEAVIASQQEFVRFPDGEDGLQRLIDITFHLARELQTNTRFRASVRLAVDQEEFGKRDATPYFEWAEQFRRQLVVARQRGELRDDVDEREFAAVLMASYSGTQIFSNMSTGRQDLPQRVTALWRYLLPGVADESVIGRLRITPAEAGPHAA</sequence>
<dbReference type="InterPro" id="IPR050109">
    <property type="entry name" value="HTH-type_TetR-like_transc_reg"/>
</dbReference>
<proteinExistence type="predicted"/>
<dbReference type="PANTHER" id="PTHR30055">
    <property type="entry name" value="HTH-TYPE TRANSCRIPTIONAL REGULATOR RUTR"/>
    <property type="match status" value="1"/>
</dbReference>
<dbReference type="InterPro" id="IPR036271">
    <property type="entry name" value="Tet_transcr_reg_TetR-rel_C_sf"/>
</dbReference>
<dbReference type="EMBL" id="JBHUDX010000011">
    <property type="protein sequence ID" value="MFD1657472.1"/>
    <property type="molecule type" value="Genomic_DNA"/>
</dbReference>
<keyword evidence="3" id="KW-0804">Transcription</keyword>
<accession>A0ABW4ILG1</accession>
<keyword evidence="7" id="KW-1185">Reference proteome</keyword>
<evidence type="ECO:0000313" key="7">
    <source>
        <dbReference type="Proteomes" id="UP001597261"/>
    </source>
</evidence>
<name>A0ABW4ILG1_9ACTN</name>
<dbReference type="InterPro" id="IPR009057">
    <property type="entry name" value="Homeodomain-like_sf"/>
</dbReference>
<evidence type="ECO:0000256" key="4">
    <source>
        <dbReference type="PROSITE-ProRule" id="PRU00335"/>
    </source>
</evidence>
<dbReference type="PRINTS" id="PR00455">
    <property type="entry name" value="HTHTETR"/>
</dbReference>
<keyword evidence="1" id="KW-0805">Transcription regulation</keyword>
<dbReference type="Gene3D" id="1.10.357.10">
    <property type="entry name" value="Tetracycline Repressor, domain 2"/>
    <property type="match status" value="1"/>
</dbReference>
<dbReference type="Pfam" id="PF00440">
    <property type="entry name" value="TetR_N"/>
    <property type="match status" value="1"/>
</dbReference>
<evidence type="ECO:0000256" key="3">
    <source>
        <dbReference type="ARBA" id="ARBA00023163"/>
    </source>
</evidence>
<dbReference type="InterPro" id="IPR054126">
    <property type="entry name" value="CprB_TetR_C"/>
</dbReference>
<feature type="domain" description="HTH tetR-type" evidence="5">
    <location>
        <begin position="10"/>
        <end position="70"/>
    </location>
</feature>
<dbReference type="Pfam" id="PF21935">
    <property type="entry name" value="TetR_C_45"/>
    <property type="match status" value="1"/>
</dbReference>
<feature type="DNA-binding region" description="H-T-H motif" evidence="4">
    <location>
        <begin position="33"/>
        <end position="52"/>
    </location>
</feature>
<gene>
    <name evidence="6" type="ORF">ACFSL4_04300</name>
</gene>
<dbReference type="PROSITE" id="PS50977">
    <property type="entry name" value="HTH_TETR_2"/>
    <property type="match status" value="1"/>
</dbReference>
<dbReference type="Proteomes" id="UP001597261">
    <property type="component" value="Unassembled WGS sequence"/>
</dbReference>
<comment type="caution">
    <text evidence="6">The sequence shown here is derived from an EMBL/GenBank/DDBJ whole genome shotgun (WGS) entry which is preliminary data.</text>
</comment>
<dbReference type="SUPFAM" id="SSF48498">
    <property type="entry name" value="Tetracyclin repressor-like, C-terminal domain"/>
    <property type="match status" value="1"/>
</dbReference>
<dbReference type="InterPro" id="IPR023772">
    <property type="entry name" value="DNA-bd_HTH_TetR-type_CS"/>
</dbReference>
<evidence type="ECO:0000256" key="2">
    <source>
        <dbReference type="ARBA" id="ARBA00023125"/>
    </source>
</evidence>
<evidence type="ECO:0000259" key="5">
    <source>
        <dbReference type="PROSITE" id="PS50977"/>
    </source>
</evidence>
<evidence type="ECO:0000256" key="1">
    <source>
        <dbReference type="ARBA" id="ARBA00023015"/>
    </source>
</evidence>
<dbReference type="PANTHER" id="PTHR30055:SF234">
    <property type="entry name" value="HTH-TYPE TRANSCRIPTIONAL REGULATOR BETI"/>
    <property type="match status" value="1"/>
</dbReference>
<dbReference type="InterPro" id="IPR047923">
    <property type="entry name" value="ArpA-like"/>
</dbReference>
<evidence type="ECO:0000313" key="6">
    <source>
        <dbReference type="EMBL" id="MFD1657472.1"/>
    </source>
</evidence>
<reference evidence="7" key="1">
    <citation type="journal article" date="2019" name="Int. J. Syst. Evol. Microbiol.">
        <title>The Global Catalogue of Microorganisms (GCM) 10K type strain sequencing project: providing services to taxonomists for standard genome sequencing and annotation.</title>
        <authorList>
            <consortium name="The Broad Institute Genomics Platform"/>
            <consortium name="The Broad Institute Genome Sequencing Center for Infectious Disease"/>
            <person name="Wu L."/>
            <person name="Ma J."/>
        </authorList>
    </citation>
    <scope>NUCLEOTIDE SEQUENCE [LARGE SCALE GENOMIC DNA]</scope>
    <source>
        <strain evidence="7">CGMCC 1.12470</strain>
    </source>
</reference>
<dbReference type="NCBIfam" id="NF041196">
    <property type="entry name" value="ScbR_bind_reg"/>
    <property type="match status" value="1"/>
</dbReference>
<dbReference type="SUPFAM" id="SSF46689">
    <property type="entry name" value="Homeodomain-like"/>
    <property type="match status" value="1"/>
</dbReference>
<organism evidence="6 7">
    <name type="scientific">Streptomyces caeni</name>
    <dbReference type="NCBI Taxonomy" id="2307231"/>
    <lineage>
        <taxon>Bacteria</taxon>
        <taxon>Bacillati</taxon>
        <taxon>Actinomycetota</taxon>
        <taxon>Actinomycetes</taxon>
        <taxon>Kitasatosporales</taxon>
        <taxon>Streptomycetaceae</taxon>
        <taxon>Streptomyces</taxon>
    </lineage>
</organism>
<dbReference type="RefSeq" id="WP_381078905.1">
    <property type="nucleotide sequence ID" value="NZ_JBHUDX010000011.1"/>
</dbReference>
<protein>
    <submittedName>
        <fullName evidence="6">ScbR family autoregulator-binding transcription factor</fullName>
    </submittedName>
</protein>
<dbReference type="PROSITE" id="PS01081">
    <property type="entry name" value="HTH_TETR_1"/>
    <property type="match status" value="1"/>
</dbReference>